<keyword evidence="4" id="KW-0645">Protease</keyword>
<gene>
    <name evidence="3" type="ORF">MOVS_06515</name>
    <name evidence="4" type="ORF">NCTC11227_01368</name>
</gene>
<keyword evidence="1" id="KW-1133">Transmembrane helix</keyword>
<dbReference type="InterPro" id="IPR003675">
    <property type="entry name" value="Rce1/LyrA-like_dom"/>
</dbReference>
<dbReference type="GO" id="GO:0006508">
    <property type="term" value="P:proteolysis"/>
    <property type="evidence" value="ECO:0007669"/>
    <property type="project" value="UniProtKB-KW"/>
</dbReference>
<feature type="transmembrane region" description="Helical" evidence="1">
    <location>
        <begin position="184"/>
        <end position="204"/>
    </location>
</feature>
<protein>
    <submittedName>
        <fullName evidence="4">CAAX amino terminal protease self- immunity</fullName>
    </submittedName>
</protein>
<evidence type="ECO:0000313" key="4">
    <source>
        <dbReference type="EMBL" id="STY87360.1"/>
    </source>
</evidence>
<dbReference type="AlphaFoldDB" id="A0A167ZTN4"/>
<dbReference type="RefSeq" id="WP_063514268.1">
    <property type="nucleotide sequence ID" value="NZ_CP011158.1"/>
</dbReference>
<evidence type="ECO:0000313" key="3">
    <source>
        <dbReference type="EMBL" id="ANB91690.1"/>
    </source>
</evidence>
<dbReference type="EMBL" id="CP011158">
    <property type="protein sequence ID" value="ANB91690.1"/>
    <property type="molecule type" value="Genomic_DNA"/>
</dbReference>
<feature type="domain" description="CAAX prenyl protease 2/Lysostaphin resistance protein A-like" evidence="2">
    <location>
        <begin position="137"/>
        <end position="224"/>
    </location>
</feature>
<evidence type="ECO:0000313" key="5">
    <source>
        <dbReference type="Proteomes" id="UP000076765"/>
    </source>
</evidence>
<evidence type="ECO:0000313" key="6">
    <source>
        <dbReference type="Proteomes" id="UP000255102"/>
    </source>
</evidence>
<evidence type="ECO:0000259" key="2">
    <source>
        <dbReference type="Pfam" id="PF02517"/>
    </source>
</evidence>
<keyword evidence="5" id="KW-1185">Reference proteome</keyword>
<sequence length="237" mass="26561">MNKSNKTTLTYTDFIILSVIFFGYFSYVAITGYLYATPEQTITATTFDDTANYLSIATELILLAIAGAYLAWRRFDFSLLAFCWDRYTLPLTLLLIIIGAMTTDAVLYGWHYLLTGYHPFADISTAHLSISGIFGQLTLSLVLFSLLNGFFEELLFMGLAFAVKPEHRTLAIATSLFVRFIFHVYQGIPSAIAITMTGLMFILVRRKVQNLVPFMLAHAVFDVFGAGILSFFLPSEV</sequence>
<proteinExistence type="predicted"/>
<feature type="transmembrane region" description="Helical" evidence="1">
    <location>
        <begin position="93"/>
        <end position="114"/>
    </location>
</feature>
<name>A0A167ZTN4_9GAMM</name>
<evidence type="ECO:0000256" key="1">
    <source>
        <dbReference type="SAM" id="Phobius"/>
    </source>
</evidence>
<dbReference type="GO" id="GO:0080120">
    <property type="term" value="P:CAAX-box protein maturation"/>
    <property type="evidence" value="ECO:0007669"/>
    <property type="project" value="UniProtKB-ARBA"/>
</dbReference>
<accession>A0A167ZTN4</accession>
<feature type="transmembrane region" description="Helical" evidence="1">
    <location>
        <begin position="211"/>
        <end position="233"/>
    </location>
</feature>
<keyword evidence="4" id="KW-0378">Hydrolase</keyword>
<feature type="transmembrane region" description="Helical" evidence="1">
    <location>
        <begin position="126"/>
        <end position="147"/>
    </location>
</feature>
<dbReference type="Proteomes" id="UP000255102">
    <property type="component" value="Unassembled WGS sequence"/>
</dbReference>
<dbReference type="GO" id="GO:0004175">
    <property type="term" value="F:endopeptidase activity"/>
    <property type="evidence" value="ECO:0007669"/>
    <property type="project" value="UniProtKB-ARBA"/>
</dbReference>
<keyword evidence="1" id="KW-0472">Membrane</keyword>
<reference evidence="3 5" key="1">
    <citation type="submission" date="2015-04" db="EMBL/GenBank/DDBJ databases">
        <authorList>
            <person name="Calcutt M.J."/>
            <person name="Foecking M.F."/>
        </authorList>
    </citation>
    <scope>NUCLEOTIDE SEQUENCE [LARGE SCALE GENOMIC DNA]</scope>
    <source>
        <strain evidence="3 5">199/55</strain>
    </source>
</reference>
<feature type="transmembrane region" description="Helical" evidence="1">
    <location>
        <begin position="12"/>
        <end position="33"/>
    </location>
</feature>
<dbReference type="Proteomes" id="UP000076765">
    <property type="component" value="Chromosome"/>
</dbReference>
<keyword evidence="1" id="KW-0812">Transmembrane</keyword>
<dbReference type="Pfam" id="PF02517">
    <property type="entry name" value="Rce1-like"/>
    <property type="match status" value="1"/>
</dbReference>
<organism evidence="4 6">
    <name type="scientific">Moraxella ovis</name>
    <dbReference type="NCBI Taxonomy" id="29433"/>
    <lineage>
        <taxon>Bacteria</taxon>
        <taxon>Pseudomonadati</taxon>
        <taxon>Pseudomonadota</taxon>
        <taxon>Gammaproteobacteria</taxon>
        <taxon>Moraxellales</taxon>
        <taxon>Moraxellaceae</taxon>
        <taxon>Moraxella</taxon>
    </lineage>
</organism>
<dbReference type="EMBL" id="UGPW01000001">
    <property type="protein sequence ID" value="STY87360.1"/>
    <property type="molecule type" value="Genomic_DNA"/>
</dbReference>
<feature type="transmembrane region" description="Helical" evidence="1">
    <location>
        <begin position="53"/>
        <end position="72"/>
    </location>
</feature>
<reference evidence="4 6" key="2">
    <citation type="submission" date="2018-06" db="EMBL/GenBank/DDBJ databases">
        <authorList>
            <consortium name="Pathogen Informatics"/>
            <person name="Doyle S."/>
        </authorList>
    </citation>
    <scope>NUCLEOTIDE SEQUENCE [LARGE SCALE GENOMIC DNA]</scope>
    <source>
        <strain evidence="4 6">NCTC11227</strain>
    </source>
</reference>
<dbReference type="KEGG" id="moi:MOVS_06515"/>